<dbReference type="InterPro" id="IPR009075">
    <property type="entry name" value="AcylCo_DH/oxidase_C"/>
</dbReference>
<keyword evidence="2" id="KW-0285">Flavoprotein</keyword>
<accession>A0ABQ6IVI3</accession>
<feature type="domain" description="Acyl-CoA dehydrogenase/oxidase C-terminal" evidence="4">
    <location>
        <begin position="96"/>
        <end position="200"/>
    </location>
</feature>
<comment type="similarity">
    <text evidence="1">Belongs to the acyl-CoA dehydrogenase family.</text>
</comment>
<dbReference type="Gene3D" id="2.40.110.10">
    <property type="entry name" value="Butyryl-CoA Dehydrogenase, subunit A, domain 2"/>
    <property type="match status" value="1"/>
</dbReference>
<organism evidence="5 6">
    <name type="scientific">Mobilicoccus caccae</name>
    <dbReference type="NCBI Taxonomy" id="1859295"/>
    <lineage>
        <taxon>Bacteria</taxon>
        <taxon>Bacillati</taxon>
        <taxon>Actinomycetota</taxon>
        <taxon>Actinomycetes</taxon>
        <taxon>Micrococcales</taxon>
        <taxon>Dermatophilaceae</taxon>
        <taxon>Mobilicoccus</taxon>
    </lineage>
</organism>
<evidence type="ECO:0000256" key="3">
    <source>
        <dbReference type="ARBA" id="ARBA00022827"/>
    </source>
</evidence>
<proteinExistence type="inferred from homology"/>
<evidence type="ECO:0000313" key="6">
    <source>
        <dbReference type="Proteomes" id="UP001157126"/>
    </source>
</evidence>
<comment type="caution">
    <text evidence="5">The sequence shown here is derived from an EMBL/GenBank/DDBJ whole genome shotgun (WGS) entry which is preliminary data.</text>
</comment>
<keyword evidence="6" id="KW-1185">Reference proteome</keyword>
<name>A0ABQ6IVI3_9MICO</name>
<evidence type="ECO:0000256" key="2">
    <source>
        <dbReference type="ARBA" id="ARBA00022630"/>
    </source>
</evidence>
<dbReference type="InterPro" id="IPR036250">
    <property type="entry name" value="AcylCo_DH-like_C"/>
</dbReference>
<keyword evidence="3" id="KW-0274">FAD</keyword>
<dbReference type="Proteomes" id="UP001157126">
    <property type="component" value="Unassembled WGS sequence"/>
</dbReference>
<gene>
    <name evidence="5" type="ORF">GCM10025883_39750</name>
</gene>
<dbReference type="InterPro" id="IPR046373">
    <property type="entry name" value="Acyl-CoA_Oxase/DH_mid-dom_sf"/>
</dbReference>
<dbReference type="Pfam" id="PF00441">
    <property type="entry name" value="Acyl-CoA_dh_1"/>
    <property type="match status" value="1"/>
</dbReference>
<dbReference type="SUPFAM" id="SSF56645">
    <property type="entry name" value="Acyl-CoA dehydrogenase NM domain-like"/>
    <property type="match status" value="1"/>
</dbReference>
<reference evidence="6" key="1">
    <citation type="journal article" date="2019" name="Int. J. Syst. Evol. Microbiol.">
        <title>The Global Catalogue of Microorganisms (GCM) 10K type strain sequencing project: providing services to taxonomists for standard genome sequencing and annotation.</title>
        <authorList>
            <consortium name="The Broad Institute Genomics Platform"/>
            <consortium name="The Broad Institute Genome Sequencing Center for Infectious Disease"/>
            <person name="Wu L."/>
            <person name="Ma J."/>
        </authorList>
    </citation>
    <scope>NUCLEOTIDE SEQUENCE [LARGE SCALE GENOMIC DNA]</scope>
    <source>
        <strain evidence="6">NBRC 113072</strain>
    </source>
</reference>
<sequence length="253" mass="26032">MGVYAANAPGHGLTARAAPDGSWAIAGSKAWCSLAESVTHALVTADTDGGSRLFAVPMRHESVGVDSRSWVSRGLSALRTSTVVFDGVPAVPVGGPGWYLSRPGFTWGGVAVAAVWFGGAAALAEALWDAAGRRDPDQVALMTLGKVDVALHTARTALEDAAARIDTGEAEGQAGVVLALRTRTVVVDAAERVMRAVGHALGPAPLTQDEAHARRVADLTVYIRQHHAERDLAVLGGHLLAAGEAGRPFGGAL</sequence>
<dbReference type="InterPro" id="IPR009100">
    <property type="entry name" value="AcylCoA_DH/oxidase_NM_dom_sf"/>
</dbReference>
<dbReference type="SUPFAM" id="SSF47203">
    <property type="entry name" value="Acyl-CoA dehydrogenase C-terminal domain-like"/>
    <property type="match status" value="1"/>
</dbReference>
<evidence type="ECO:0000259" key="4">
    <source>
        <dbReference type="Pfam" id="PF00441"/>
    </source>
</evidence>
<evidence type="ECO:0000313" key="5">
    <source>
        <dbReference type="EMBL" id="GMA41930.1"/>
    </source>
</evidence>
<protein>
    <recommendedName>
        <fullName evidence="4">Acyl-CoA dehydrogenase/oxidase C-terminal domain-containing protein</fullName>
    </recommendedName>
</protein>
<evidence type="ECO:0000256" key="1">
    <source>
        <dbReference type="ARBA" id="ARBA00009347"/>
    </source>
</evidence>
<dbReference type="EMBL" id="BSUO01000001">
    <property type="protein sequence ID" value="GMA41930.1"/>
    <property type="molecule type" value="Genomic_DNA"/>
</dbReference>